<evidence type="ECO:0000256" key="5">
    <source>
        <dbReference type="ARBA" id="ARBA00022898"/>
    </source>
</evidence>
<dbReference type="GO" id="GO:0004760">
    <property type="term" value="F:L-serine-pyruvate transaminase activity"/>
    <property type="evidence" value="ECO:0007669"/>
    <property type="project" value="UniProtKB-EC"/>
</dbReference>
<dbReference type="Proteomes" id="UP000031656">
    <property type="component" value="Chromosome"/>
</dbReference>
<evidence type="ECO:0000313" key="10">
    <source>
        <dbReference type="Proteomes" id="UP000031656"/>
    </source>
</evidence>
<evidence type="ECO:0000256" key="1">
    <source>
        <dbReference type="ARBA" id="ARBA00001933"/>
    </source>
</evidence>
<name>A0A067Z2M5_GLUOY</name>
<dbReference type="PIRSF" id="PIRSF000524">
    <property type="entry name" value="SPT"/>
    <property type="match status" value="1"/>
</dbReference>
<dbReference type="GeneID" id="56905610"/>
<keyword evidence="3 9" id="KW-0032">Aminotransferase</keyword>
<keyword evidence="9" id="KW-0670">Pyruvate</keyword>
<dbReference type="FunFam" id="3.40.640.10:FF:000027">
    <property type="entry name" value="Serine--pyruvate aminotransferase, mitochondrial"/>
    <property type="match status" value="1"/>
</dbReference>
<dbReference type="HOGENOM" id="CLU_027686_0_0_5"/>
<dbReference type="KEGG" id="goy:GLS_c13840"/>
<feature type="modified residue" description="N6-(pyridoxal phosphate)lysine" evidence="7">
    <location>
        <position position="201"/>
    </location>
</feature>
<dbReference type="Pfam" id="PF00266">
    <property type="entry name" value="Aminotran_5"/>
    <property type="match status" value="1"/>
</dbReference>
<accession>A0A067Z2M5</accession>
<evidence type="ECO:0000259" key="8">
    <source>
        <dbReference type="Pfam" id="PF00266"/>
    </source>
</evidence>
<dbReference type="EC" id="2.6.1.51" evidence="9"/>
<evidence type="ECO:0000256" key="6">
    <source>
        <dbReference type="PIRSR" id="PIRSR000524-1"/>
    </source>
</evidence>
<gene>
    <name evidence="9" type="ORF">GLS_c13840</name>
</gene>
<dbReference type="Gene3D" id="3.40.640.10">
    <property type="entry name" value="Type I PLP-dependent aspartate aminotransferase-like (Major domain)"/>
    <property type="match status" value="1"/>
</dbReference>
<evidence type="ECO:0000313" key="9">
    <source>
        <dbReference type="EMBL" id="AHK71281.1"/>
    </source>
</evidence>
<organism evidence="9 10">
    <name type="scientific">Gluconobacter oxydans DSM 3504</name>
    <dbReference type="NCBI Taxonomy" id="1288313"/>
    <lineage>
        <taxon>Bacteria</taxon>
        <taxon>Pseudomonadati</taxon>
        <taxon>Pseudomonadota</taxon>
        <taxon>Alphaproteobacteria</taxon>
        <taxon>Acetobacterales</taxon>
        <taxon>Acetobacteraceae</taxon>
        <taxon>Gluconobacter</taxon>
    </lineage>
</organism>
<dbReference type="PANTHER" id="PTHR21152">
    <property type="entry name" value="AMINOTRANSFERASE CLASS V"/>
    <property type="match status" value="1"/>
</dbReference>
<reference evidence="9 10" key="1">
    <citation type="journal article" date="2015" name="Appl. Microbiol. Biotechnol.">
        <title>The consequence of an additional NADH dehydrogenase paralog on the growth of Gluconobacter oxydans DSM3504.</title>
        <authorList>
            <person name="Kostner D."/>
            <person name="Luchterhand B."/>
            <person name="Junker A."/>
            <person name="Volland S."/>
            <person name="Daniel R."/>
            <person name="Buchs J."/>
            <person name="Liebl W."/>
            <person name="Ehrenreich A."/>
        </authorList>
    </citation>
    <scope>NUCLEOTIDE SEQUENCE [LARGE SCALE GENOMIC DNA]</scope>
    <source>
        <strain evidence="9">DSM 3504</strain>
    </source>
</reference>
<dbReference type="RefSeq" id="WP_041111685.1">
    <property type="nucleotide sequence ID" value="NZ_CP004373.1"/>
</dbReference>
<dbReference type="PANTHER" id="PTHR21152:SF40">
    <property type="entry name" value="ALANINE--GLYOXYLATE AMINOTRANSFERASE"/>
    <property type="match status" value="1"/>
</dbReference>
<dbReference type="InterPro" id="IPR024169">
    <property type="entry name" value="SP_NH2Trfase/AEP_transaminase"/>
</dbReference>
<dbReference type="Gene3D" id="3.90.1150.10">
    <property type="entry name" value="Aspartate Aminotransferase, domain 1"/>
    <property type="match status" value="1"/>
</dbReference>
<dbReference type="InterPro" id="IPR015424">
    <property type="entry name" value="PyrdxlP-dep_Trfase"/>
</dbReference>
<keyword evidence="4 9" id="KW-0808">Transferase</keyword>
<dbReference type="GO" id="GO:0008453">
    <property type="term" value="F:alanine-glyoxylate transaminase activity"/>
    <property type="evidence" value="ECO:0007669"/>
    <property type="project" value="TreeGrafter"/>
</dbReference>
<comment type="cofactor">
    <cofactor evidence="1 7">
        <name>pyridoxal 5'-phosphate</name>
        <dbReference type="ChEBI" id="CHEBI:597326"/>
    </cofactor>
</comment>
<dbReference type="AlphaFoldDB" id="A0A067Z2M5"/>
<dbReference type="EMBL" id="CP004373">
    <property type="protein sequence ID" value="AHK71281.1"/>
    <property type="molecule type" value="Genomic_DNA"/>
</dbReference>
<evidence type="ECO:0000256" key="4">
    <source>
        <dbReference type="ARBA" id="ARBA00022679"/>
    </source>
</evidence>
<dbReference type="SUPFAM" id="SSF53383">
    <property type="entry name" value="PLP-dependent transferases"/>
    <property type="match status" value="1"/>
</dbReference>
<dbReference type="InterPro" id="IPR015421">
    <property type="entry name" value="PyrdxlP-dep_Trfase_major"/>
</dbReference>
<dbReference type="InterPro" id="IPR015422">
    <property type="entry name" value="PyrdxlP-dep_Trfase_small"/>
</dbReference>
<evidence type="ECO:0000256" key="7">
    <source>
        <dbReference type="PIRSR" id="PIRSR000524-50"/>
    </source>
</evidence>
<keyword evidence="5 7" id="KW-0663">Pyridoxal phosphate</keyword>
<dbReference type="GO" id="GO:0019265">
    <property type="term" value="P:glycine biosynthetic process, by transamination of glyoxylate"/>
    <property type="evidence" value="ECO:0007669"/>
    <property type="project" value="TreeGrafter"/>
</dbReference>
<protein>
    <submittedName>
        <fullName evidence="9">Serine-pyruvate aminotransferase</fullName>
        <ecNumber evidence="9">2.6.1.51</ecNumber>
    </submittedName>
</protein>
<feature type="domain" description="Aminotransferase class V" evidence="8">
    <location>
        <begin position="40"/>
        <end position="352"/>
    </location>
</feature>
<feature type="binding site" evidence="6">
    <location>
        <position position="363"/>
    </location>
    <ligand>
        <name>substrate</name>
    </ligand>
</feature>
<evidence type="ECO:0000256" key="2">
    <source>
        <dbReference type="ARBA" id="ARBA00009236"/>
    </source>
</evidence>
<comment type="similarity">
    <text evidence="2">Belongs to the class-V pyridoxal-phosphate-dependent aminotransferase family.</text>
</comment>
<evidence type="ECO:0000256" key="3">
    <source>
        <dbReference type="ARBA" id="ARBA00022576"/>
    </source>
</evidence>
<sequence>MTHPATFAQLDPPSRLLMGAGPTNVHPRILRAMSYDVIGQMDPEMTAYMDEVMALYREVFRTKNHWTLLVNGSARSAIEAALVSLVSPGMKVVIPRFGRFGLLLTEIVHRCGGIPCTVDVEWGQVVAPAAIEAAIIEHKPGLVACVHGDTSTTTAQPLEEIGRICRKHDVLFYVDATATLGGMTFETDAWNIDVATAGLQKCLNGPPGSAPITLSDRAVAAILKRRHDEAGIATGQLQGDGPVIQSNYFDLAMLMNYWSPARMNHHTEATSMLYAARETARLVVEEGVEARVARHVRAGRAMVAGLRAMGLKVYGDDATRMSNVTGVWVPDGVDNARIRQLMRDDFGIEIVSSFGPLTGKIWRIGAMGINARKDKVLLTLAALDSVLAGEGVKLNRGAGVDAARAAWDAA</sequence>
<dbReference type="InterPro" id="IPR000192">
    <property type="entry name" value="Aminotrans_V_dom"/>
</dbReference>
<proteinExistence type="inferred from homology"/>